<feature type="compositionally biased region" description="Polar residues" evidence="1">
    <location>
        <begin position="154"/>
        <end position="167"/>
    </location>
</feature>
<proteinExistence type="predicted"/>
<name>A0A4Y2S724_ARAVE</name>
<comment type="caution">
    <text evidence="2">The sequence shown here is derived from an EMBL/GenBank/DDBJ whole genome shotgun (WGS) entry which is preliminary data.</text>
</comment>
<evidence type="ECO:0000256" key="1">
    <source>
        <dbReference type="SAM" id="MobiDB-lite"/>
    </source>
</evidence>
<sequence>MNVSRCNISSAKPEIIVSITGHGPPLPKEIRTITRGEKLDTHHYCTSRKSENPLTYPAASHSCTNGTPFRGMQCNRSIMRFLRPSVAEWGPEHYILFDFKKITVPCKRGTQVIYTLLPPMLRSCSLLWRLTDNDLYRFGKVRNVPSSKRRRPSKTNSSITEMFTSFR</sequence>
<keyword evidence="3" id="KW-1185">Reference proteome</keyword>
<dbReference type="AlphaFoldDB" id="A0A4Y2S724"/>
<accession>A0A4Y2S724</accession>
<evidence type="ECO:0000313" key="2">
    <source>
        <dbReference type="EMBL" id="GBN84048.1"/>
    </source>
</evidence>
<dbReference type="EMBL" id="BGPR01020201">
    <property type="protein sequence ID" value="GBN84048.1"/>
    <property type="molecule type" value="Genomic_DNA"/>
</dbReference>
<feature type="region of interest" description="Disordered" evidence="1">
    <location>
        <begin position="145"/>
        <end position="167"/>
    </location>
</feature>
<evidence type="ECO:0000313" key="3">
    <source>
        <dbReference type="Proteomes" id="UP000499080"/>
    </source>
</evidence>
<protein>
    <submittedName>
        <fullName evidence="2">Uncharacterized protein</fullName>
    </submittedName>
</protein>
<dbReference type="Proteomes" id="UP000499080">
    <property type="component" value="Unassembled WGS sequence"/>
</dbReference>
<gene>
    <name evidence="2" type="ORF">AVEN_41283_1</name>
</gene>
<organism evidence="2 3">
    <name type="scientific">Araneus ventricosus</name>
    <name type="common">Orbweaver spider</name>
    <name type="synonym">Epeira ventricosa</name>
    <dbReference type="NCBI Taxonomy" id="182803"/>
    <lineage>
        <taxon>Eukaryota</taxon>
        <taxon>Metazoa</taxon>
        <taxon>Ecdysozoa</taxon>
        <taxon>Arthropoda</taxon>
        <taxon>Chelicerata</taxon>
        <taxon>Arachnida</taxon>
        <taxon>Araneae</taxon>
        <taxon>Araneomorphae</taxon>
        <taxon>Entelegynae</taxon>
        <taxon>Araneoidea</taxon>
        <taxon>Araneidae</taxon>
        <taxon>Araneus</taxon>
    </lineage>
</organism>
<reference evidence="2 3" key="1">
    <citation type="journal article" date="2019" name="Sci. Rep.">
        <title>Orb-weaving spider Araneus ventricosus genome elucidates the spidroin gene catalogue.</title>
        <authorList>
            <person name="Kono N."/>
            <person name="Nakamura H."/>
            <person name="Ohtoshi R."/>
            <person name="Moran D.A.P."/>
            <person name="Shinohara A."/>
            <person name="Yoshida Y."/>
            <person name="Fujiwara M."/>
            <person name="Mori M."/>
            <person name="Tomita M."/>
            <person name="Arakawa K."/>
        </authorList>
    </citation>
    <scope>NUCLEOTIDE SEQUENCE [LARGE SCALE GENOMIC DNA]</scope>
</reference>